<organism evidence="3 4">
    <name type="scientific">Syncephalastrum racemosum</name>
    <name type="common">Filamentous fungus</name>
    <dbReference type="NCBI Taxonomy" id="13706"/>
    <lineage>
        <taxon>Eukaryota</taxon>
        <taxon>Fungi</taxon>
        <taxon>Fungi incertae sedis</taxon>
        <taxon>Mucoromycota</taxon>
        <taxon>Mucoromycotina</taxon>
        <taxon>Mucoromycetes</taxon>
        <taxon>Mucorales</taxon>
        <taxon>Syncephalastraceae</taxon>
        <taxon>Syncephalastrum</taxon>
    </lineage>
</organism>
<sequence length="329" mass="38371">MPASLIDLSFELLVILGGFLGDQDCEEFSKAYSPFKTVAQSDDLWRERLRIQFGVEYKAPTDTWKQQYLYKVDDPEHNKICPHVGCISSRDIEPYSVPFNNVINRLPEKHNCTTCAKNSYQASLTLYVYKGNLRIRCQECAYKFHKMRPKKHGILVRINTLQLFCFTCNRKLGDNRGHYSEMHYIDMLYRSLTKGTEKGRLAYERKQRVLNEWDMYMHDADRLEVVKDKDFYLVERPWMRRWFLGLCDGKLTEGPINNAHLADFEDETKLKVTAVPQGAISDEFSVVTPALWNYLVKAYGSVGPTFHAKDTLTAEYDPMWQAIAKWKIT</sequence>
<feature type="chain" id="PRO_5013321531" description="DUSP domain-containing protein" evidence="1">
    <location>
        <begin position="22"/>
        <end position="329"/>
    </location>
</feature>
<evidence type="ECO:0000256" key="1">
    <source>
        <dbReference type="SAM" id="SignalP"/>
    </source>
</evidence>
<dbReference type="GO" id="GO:0004843">
    <property type="term" value="F:cysteine-type deubiquitinase activity"/>
    <property type="evidence" value="ECO:0007669"/>
    <property type="project" value="InterPro"/>
</dbReference>
<protein>
    <recommendedName>
        <fullName evidence="2">DUSP domain-containing protein</fullName>
    </recommendedName>
</protein>
<feature type="domain" description="DUSP" evidence="2">
    <location>
        <begin position="201"/>
        <end position="312"/>
    </location>
</feature>
<keyword evidence="4" id="KW-1185">Reference proteome</keyword>
<reference evidence="3 4" key="1">
    <citation type="submission" date="2016-07" db="EMBL/GenBank/DDBJ databases">
        <title>Pervasive Adenine N6-methylation of Active Genes in Fungi.</title>
        <authorList>
            <consortium name="DOE Joint Genome Institute"/>
            <person name="Mondo S.J."/>
            <person name="Dannebaum R.O."/>
            <person name="Kuo R.C."/>
            <person name="Labutti K."/>
            <person name="Haridas S."/>
            <person name="Kuo A."/>
            <person name="Salamov A."/>
            <person name="Ahrendt S.R."/>
            <person name="Lipzen A."/>
            <person name="Sullivan W."/>
            <person name="Andreopoulos W.B."/>
            <person name="Clum A."/>
            <person name="Lindquist E."/>
            <person name="Daum C."/>
            <person name="Ramamoorthy G.K."/>
            <person name="Gryganskyi A."/>
            <person name="Culley D."/>
            <person name="Magnuson J.K."/>
            <person name="James T.Y."/>
            <person name="O'Malley M.A."/>
            <person name="Stajich J.E."/>
            <person name="Spatafora J.W."/>
            <person name="Visel A."/>
            <person name="Grigoriev I.V."/>
        </authorList>
    </citation>
    <scope>NUCLEOTIDE SEQUENCE [LARGE SCALE GENOMIC DNA]</scope>
    <source>
        <strain evidence="3 4">NRRL 2496</strain>
    </source>
</reference>
<dbReference type="OrthoDB" id="3219396at2759"/>
<name>A0A1X2HTH8_SYNRA</name>
<keyword evidence="1" id="KW-0732">Signal</keyword>
<dbReference type="Gene3D" id="3.30.2230.10">
    <property type="entry name" value="DUSP-like"/>
    <property type="match status" value="1"/>
</dbReference>
<dbReference type="SUPFAM" id="SSF143791">
    <property type="entry name" value="DUSP-like"/>
    <property type="match status" value="1"/>
</dbReference>
<feature type="signal peptide" evidence="1">
    <location>
        <begin position="1"/>
        <end position="21"/>
    </location>
</feature>
<dbReference type="InterPro" id="IPR035927">
    <property type="entry name" value="DUSP-like_sf"/>
</dbReference>
<dbReference type="OMA" id="NTRNRCK"/>
<dbReference type="Proteomes" id="UP000242180">
    <property type="component" value="Unassembled WGS sequence"/>
</dbReference>
<dbReference type="InParanoid" id="A0A1X2HTH8"/>
<dbReference type="AlphaFoldDB" id="A0A1X2HTH8"/>
<dbReference type="PROSITE" id="PS51283">
    <property type="entry name" value="DUSP"/>
    <property type="match status" value="1"/>
</dbReference>
<accession>A0A1X2HTH8</accession>
<evidence type="ECO:0000259" key="2">
    <source>
        <dbReference type="PROSITE" id="PS51283"/>
    </source>
</evidence>
<dbReference type="InterPro" id="IPR006615">
    <property type="entry name" value="Pept_C19_DUSP"/>
</dbReference>
<comment type="caution">
    <text evidence="3">The sequence shown here is derived from an EMBL/GenBank/DDBJ whole genome shotgun (WGS) entry which is preliminary data.</text>
</comment>
<gene>
    <name evidence="3" type="ORF">BCR43DRAFT_559731</name>
</gene>
<evidence type="ECO:0000313" key="4">
    <source>
        <dbReference type="Proteomes" id="UP000242180"/>
    </source>
</evidence>
<dbReference type="Pfam" id="PF06337">
    <property type="entry name" value="DUSP"/>
    <property type="match status" value="1"/>
</dbReference>
<proteinExistence type="predicted"/>
<dbReference type="EMBL" id="MCGN01000001">
    <property type="protein sequence ID" value="ORZ02902.1"/>
    <property type="molecule type" value="Genomic_DNA"/>
</dbReference>
<evidence type="ECO:0000313" key="3">
    <source>
        <dbReference type="EMBL" id="ORZ02902.1"/>
    </source>
</evidence>